<keyword evidence="5" id="KW-0479">Metal-binding</keyword>
<keyword evidence="2" id="KW-0489">Methyltransferase</keyword>
<dbReference type="EMBL" id="RXIL01000144">
    <property type="protein sequence ID" value="RZN67013.1"/>
    <property type="molecule type" value="Genomic_DNA"/>
</dbReference>
<dbReference type="Gene3D" id="3.80.30.20">
    <property type="entry name" value="tm_1862 like domain"/>
    <property type="match status" value="1"/>
</dbReference>
<organism evidence="10 11">
    <name type="scientific">Candidatus Methanolliviera hydrocarbonicum</name>
    <dbReference type="NCBI Taxonomy" id="2491085"/>
    <lineage>
        <taxon>Archaea</taxon>
        <taxon>Methanobacteriati</taxon>
        <taxon>Methanobacteriota</taxon>
        <taxon>Candidatus Methanoliparia</taxon>
        <taxon>Candidatus Methanoliparales</taxon>
        <taxon>Candidatus Methanollivieraceae</taxon>
        <taxon>Candidatus Methanolliviera</taxon>
    </lineage>
</organism>
<evidence type="ECO:0000313" key="11">
    <source>
        <dbReference type="Proteomes" id="UP000320766"/>
    </source>
</evidence>
<dbReference type="PANTHER" id="PTHR43409">
    <property type="entry name" value="ANAEROBIC MAGNESIUM-PROTOPORPHYRIN IX MONOMETHYL ESTER CYCLASE-RELATED"/>
    <property type="match status" value="1"/>
</dbReference>
<evidence type="ECO:0000256" key="5">
    <source>
        <dbReference type="ARBA" id="ARBA00022723"/>
    </source>
</evidence>
<dbReference type="InterPro" id="IPR007197">
    <property type="entry name" value="rSAM"/>
</dbReference>
<feature type="domain" description="Radical SAM core" evidence="9">
    <location>
        <begin position="183"/>
        <end position="396"/>
    </location>
</feature>
<proteinExistence type="predicted"/>
<dbReference type="InterPro" id="IPR006158">
    <property type="entry name" value="Cobalamin-bd"/>
</dbReference>
<dbReference type="InterPro" id="IPR023404">
    <property type="entry name" value="rSAM_horseshoe"/>
</dbReference>
<dbReference type="PROSITE" id="PS51918">
    <property type="entry name" value="RADICAL_SAM"/>
    <property type="match status" value="1"/>
</dbReference>
<evidence type="ECO:0000259" key="9">
    <source>
        <dbReference type="PROSITE" id="PS51918"/>
    </source>
</evidence>
<reference evidence="10 11" key="1">
    <citation type="journal article" date="2019" name="Nat. Microbiol.">
        <title>Wide diversity of methane and short-chain alkane metabolisms in uncultured archaea.</title>
        <authorList>
            <person name="Borrel G."/>
            <person name="Adam P.S."/>
            <person name="McKay L.J."/>
            <person name="Chen L.X."/>
            <person name="Sierra-Garcia I.N."/>
            <person name="Sieber C.M."/>
            <person name="Letourneur Q."/>
            <person name="Ghozlane A."/>
            <person name="Andersen G.L."/>
            <person name="Li W.J."/>
            <person name="Hallam S.J."/>
            <person name="Muyzer G."/>
            <person name="de Oliveira V.M."/>
            <person name="Inskeep W.P."/>
            <person name="Banfield J.F."/>
            <person name="Gribaldo S."/>
        </authorList>
    </citation>
    <scope>NUCLEOTIDE SEQUENCE [LARGE SCALE GENOMIC DNA]</scope>
    <source>
        <strain evidence="10">NM1b</strain>
    </source>
</reference>
<dbReference type="SUPFAM" id="SSF102114">
    <property type="entry name" value="Radical SAM enzymes"/>
    <property type="match status" value="1"/>
</dbReference>
<dbReference type="SMART" id="SM00729">
    <property type="entry name" value="Elp3"/>
    <property type="match status" value="1"/>
</dbReference>
<name>A0A520KUT5_9EURY</name>
<dbReference type="SFLD" id="SFLDG01123">
    <property type="entry name" value="methyltransferase_(Class_B)"/>
    <property type="match status" value="1"/>
</dbReference>
<dbReference type="PANTHER" id="PTHR43409:SF7">
    <property type="entry name" value="BLL1977 PROTEIN"/>
    <property type="match status" value="1"/>
</dbReference>
<dbReference type="Pfam" id="PF02310">
    <property type="entry name" value="B12-binding"/>
    <property type="match status" value="1"/>
</dbReference>
<accession>A0A520KUT5</accession>
<evidence type="ECO:0000256" key="7">
    <source>
        <dbReference type="ARBA" id="ARBA00023014"/>
    </source>
</evidence>
<dbReference type="InterPro" id="IPR051198">
    <property type="entry name" value="BchE-like"/>
</dbReference>
<dbReference type="SFLD" id="SFLDG01082">
    <property type="entry name" value="B12-binding_domain_containing"/>
    <property type="match status" value="1"/>
</dbReference>
<dbReference type="InterPro" id="IPR058240">
    <property type="entry name" value="rSAM_sf"/>
</dbReference>
<dbReference type="SFLD" id="SFLDS00029">
    <property type="entry name" value="Radical_SAM"/>
    <property type="match status" value="1"/>
</dbReference>
<dbReference type="GO" id="GO:0003824">
    <property type="term" value="F:catalytic activity"/>
    <property type="evidence" value="ECO:0007669"/>
    <property type="project" value="InterPro"/>
</dbReference>
<comment type="caution">
    <text evidence="10">The sequence shown here is derived from an EMBL/GenBank/DDBJ whole genome shotgun (WGS) entry which is preliminary data.</text>
</comment>
<evidence type="ECO:0000256" key="4">
    <source>
        <dbReference type="ARBA" id="ARBA00022691"/>
    </source>
</evidence>
<sequence length="460" mass="52212">MRTMFIQPNYPSVVRKVLGEAAHPLGFGYLVSVLRERNEVKIVDALGLDYSPDEVVSKIKKFDPEVLGLTATTPSIYKAYDVARITKDINPDIKTIIGGPHVTFTAKETLKECEHLDIVVRGEGEETVRELSDVFEKEGDLKSVLGITFRDNGKIIETADRPLIKNLDEIPFPAYDLLPELKFDGKKYAVMMTSRGCPFNCIFCSSSLLCGKTWRGRSPENVVEEMRILKSRGINEIEFLDDTFTLNRKRVEKICDLIKREKLDISWSCSSRVNTINREMAEKMKSVGCHTVYMGVESGTERILKIISKGITLKEAEKAVKMVKEVGLNSVCSFVLGIPGETIETMKKTINFAKKLNPTFAQFTLATPYPGTRLFEIAKEKGYLLTKDWSRYTTLDPVMKIPGIAAKELKSMLTKAYIKFYFTPRKILEQLKDGRFSIIKKAFSAAYEYMKSQGREEFEW</sequence>
<dbReference type="CDD" id="cd02068">
    <property type="entry name" value="radical_SAM_B12_BD"/>
    <property type="match status" value="1"/>
</dbReference>
<dbReference type="CDD" id="cd01335">
    <property type="entry name" value="Radical_SAM"/>
    <property type="match status" value="1"/>
</dbReference>
<evidence type="ECO:0000259" key="8">
    <source>
        <dbReference type="PROSITE" id="PS51332"/>
    </source>
</evidence>
<evidence type="ECO:0000256" key="6">
    <source>
        <dbReference type="ARBA" id="ARBA00023004"/>
    </source>
</evidence>
<dbReference type="Proteomes" id="UP000320766">
    <property type="component" value="Unassembled WGS sequence"/>
</dbReference>
<protein>
    <submittedName>
        <fullName evidence="10">Radical SAM protein</fullName>
    </submittedName>
</protein>
<evidence type="ECO:0000313" key="10">
    <source>
        <dbReference type="EMBL" id="RZN67013.1"/>
    </source>
</evidence>
<dbReference type="GO" id="GO:0031419">
    <property type="term" value="F:cobalamin binding"/>
    <property type="evidence" value="ECO:0007669"/>
    <property type="project" value="InterPro"/>
</dbReference>
<dbReference type="Gene3D" id="3.40.50.280">
    <property type="entry name" value="Cobalamin-binding domain"/>
    <property type="match status" value="1"/>
</dbReference>
<feature type="domain" description="B12-binding" evidence="8">
    <location>
        <begin position="9"/>
        <end position="142"/>
    </location>
</feature>
<dbReference type="AlphaFoldDB" id="A0A520KUT5"/>
<dbReference type="GO" id="GO:0051539">
    <property type="term" value="F:4 iron, 4 sulfur cluster binding"/>
    <property type="evidence" value="ECO:0007669"/>
    <property type="project" value="UniProtKB-KW"/>
</dbReference>
<dbReference type="InterPro" id="IPR036724">
    <property type="entry name" value="Cobalamin-bd_sf"/>
</dbReference>
<keyword evidence="3" id="KW-0808">Transferase</keyword>
<dbReference type="InterPro" id="IPR006638">
    <property type="entry name" value="Elp3/MiaA/NifB-like_rSAM"/>
</dbReference>
<keyword evidence="4" id="KW-0949">S-adenosyl-L-methionine</keyword>
<dbReference type="Pfam" id="PF04055">
    <property type="entry name" value="Radical_SAM"/>
    <property type="match status" value="1"/>
</dbReference>
<dbReference type="PROSITE" id="PS51332">
    <property type="entry name" value="B12_BINDING"/>
    <property type="match status" value="1"/>
</dbReference>
<evidence type="ECO:0000256" key="1">
    <source>
        <dbReference type="ARBA" id="ARBA00001966"/>
    </source>
</evidence>
<gene>
    <name evidence="10" type="ORF">EF807_07940</name>
</gene>
<keyword evidence="7" id="KW-0411">Iron-sulfur</keyword>
<dbReference type="GO" id="GO:0046872">
    <property type="term" value="F:metal ion binding"/>
    <property type="evidence" value="ECO:0007669"/>
    <property type="project" value="UniProtKB-KW"/>
</dbReference>
<comment type="cofactor">
    <cofactor evidence="1">
        <name>[4Fe-4S] cluster</name>
        <dbReference type="ChEBI" id="CHEBI:49883"/>
    </cofactor>
</comment>
<dbReference type="SUPFAM" id="SSF52242">
    <property type="entry name" value="Cobalamin (vitamin B12)-binding domain"/>
    <property type="match status" value="1"/>
</dbReference>
<dbReference type="InterPro" id="IPR034466">
    <property type="entry name" value="Methyltransferase_Class_B"/>
</dbReference>
<evidence type="ECO:0000256" key="2">
    <source>
        <dbReference type="ARBA" id="ARBA00022603"/>
    </source>
</evidence>
<keyword evidence="6" id="KW-0408">Iron</keyword>
<evidence type="ECO:0000256" key="3">
    <source>
        <dbReference type="ARBA" id="ARBA00022679"/>
    </source>
</evidence>